<gene>
    <name evidence="2" type="ORF">QO192_00305</name>
</gene>
<evidence type="ECO:0000313" key="3">
    <source>
        <dbReference type="Proteomes" id="UP001568894"/>
    </source>
</evidence>
<evidence type="ECO:0000256" key="1">
    <source>
        <dbReference type="SAM" id="SignalP"/>
    </source>
</evidence>
<feature type="chain" id="PRO_5045218708" description="WG containing repeat-containing protein" evidence="1">
    <location>
        <begin position="24"/>
        <end position="365"/>
    </location>
</feature>
<dbReference type="RefSeq" id="WP_371567144.1">
    <property type="nucleotide sequence ID" value="NZ_JASMRN010000001.1"/>
</dbReference>
<sequence length="365" mass="42143">MTSRIKTILFIAFLLLVKVNLHAQNNELWTAFYNKDSTAVGFKDARQVVQIEPKFNFNIQANYFRNIIAVVEHTQEGKWKSYYLTKAGKKVGQDSLHIFDNGFDCETEGFIRFKDHKQDKTGLFDKNGAVIIPATYNELSRVSNGMLIALKGAEKKQSRDGEHYSWSGGQELLIDTNNTVLIENFAANSNLNFFSLQITDAVPIDSTRTSFLGTDGSYYSFIDYDKEFKQWLENDLLNDLTIEKLVDASNETISWETADNWMKTDRQSFITKNFKVLKNNLLEIKKPNTDYFIYNSGLNNFIFNEDSFKKYYNDCGESIDNKYPTLSVVNSHGKKKRYTQNNLEFLRTDEGYKLISVTIRNGRLK</sequence>
<reference evidence="2 3" key="1">
    <citation type="submission" date="2023-05" db="EMBL/GenBank/DDBJ databases">
        <title>Adaptations of aquatic viruses from atmosphere-close ecosystems of the Central Arctic Ocean.</title>
        <authorList>
            <person name="Rahlff J."/>
            <person name="Holmfeldt K."/>
        </authorList>
    </citation>
    <scope>NUCLEOTIDE SEQUENCE [LARGE SCALE GENOMIC DNA]</scope>
    <source>
        <strain evidence="2 3">Arc14</strain>
    </source>
</reference>
<keyword evidence="1" id="KW-0732">Signal</keyword>
<evidence type="ECO:0000313" key="2">
    <source>
        <dbReference type="EMBL" id="MEZ7513712.1"/>
    </source>
</evidence>
<name>A0ABV4K7T5_9FLAO</name>
<evidence type="ECO:0008006" key="4">
    <source>
        <dbReference type="Google" id="ProtNLM"/>
    </source>
</evidence>
<feature type="signal peptide" evidence="1">
    <location>
        <begin position="1"/>
        <end position="23"/>
    </location>
</feature>
<organism evidence="2 3">
    <name type="scientific">Flavobacterium frigidarium</name>
    <dbReference type="NCBI Taxonomy" id="99286"/>
    <lineage>
        <taxon>Bacteria</taxon>
        <taxon>Pseudomonadati</taxon>
        <taxon>Bacteroidota</taxon>
        <taxon>Flavobacteriia</taxon>
        <taxon>Flavobacteriales</taxon>
        <taxon>Flavobacteriaceae</taxon>
        <taxon>Flavobacterium</taxon>
    </lineage>
</organism>
<protein>
    <recommendedName>
        <fullName evidence="4">WG containing repeat-containing protein</fullName>
    </recommendedName>
</protein>
<accession>A0ABV4K7T5</accession>
<comment type="caution">
    <text evidence="2">The sequence shown here is derived from an EMBL/GenBank/DDBJ whole genome shotgun (WGS) entry which is preliminary data.</text>
</comment>
<proteinExistence type="predicted"/>
<dbReference type="EMBL" id="JASMRN010000001">
    <property type="protein sequence ID" value="MEZ7513712.1"/>
    <property type="molecule type" value="Genomic_DNA"/>
</dbReference>
<keyword evidence="3" id="KW-1185">Reference proteome</keyword>
<dbReference type="Proteomes" id="UP001568894">
    <property type="component" value="Unassembled WGS sequence"/>
</dbReference>